<gene>
    <name evidence="2" type="ORF">BCV70DRAFT_198419</name>
</gene>
<keyword evidence="3" id="KW-1185">Reference proteome</keyword>
<dbReference type="OrthoDB" id="3351992at2759"/>
<evidence type="ECO:0000313" key="3">
    <source>
        <dbReference type="Proteomes" id="UP000246740"/>
    </source>
</evidence>
<dbReference type="EMBL" id="KZ819189">
    <property type="protein sequence ID" value="PWZ02140.1"/>
    <property type="molecule type" value="Genomic_DNA"/>
</dbReference>
<dbReference type="AlphaFoldDB" id="A0A317XW53"/>
<feature type="region of interest" description="Disordered" evidence="1">
    <location>
        <begin position="1"/>
        <end position="61"/>
    </location>
</feature>
<evidence type="ECO:0000256" key="1">
    <source>
        <dbReference type="SAM" id="MobiDB-lite"/>
    </source>
</evidence>
<organism evidence="2 3">
    <name type="scientific">Testicularia cyperi</name>
    <dbReference type="NCBI Taxonomy" id="1882483"/>
    <lineage>
        <taxon>Eukaryota</taxon>
        <taxon>Fungi</taxon>
        <taxon>Dikarya</taxon>
        <taxon>Basidiomycota</taxon>
        <taxon>Ustilaginomycotina</taxon>
        <taxon>Ustilaginomycetes</taxon>
        <taxon>Ustilaginales</taxon>
        <taxon>Anthracoideaceae</taxon>
        <taxon>Testicularia</taxon>
    </lineage>
</organism>
<protein>
    <submittedName>
        <fullName evidence="2">Uncharacterized protein</fullName>
    </submittedName>
</protein>
<evidence type="ECO:0000313" key="2">
    <source>
        <dbReference type="EMBL" id="PWZ02140.1"/>
    </source>
</evidence>
<sequence>MSSTNGQPPPSIIRPGKAPEGPPGWEKRRIEKQVQQEQEQEKRNHRRENSSGMQGIKDKVHKIGEKMHLVEPRDPAQRTAAQLQVGTMVTRNASVLPMLQLTLPAYCMRNRSRTRTPPRCPSKPQCTHEGVDQAFF</sequence>
<accession>A0A317XW53</accession>
<dbReference type="Proteomes" id="UP000246740">
    <property type="component" value="Unassembled WGS sequence"/>
</dbReference>
<feature type="compositionally biased region" description="Basic and acidic residues" evidence="1">
    <location>
        <begin position="25"/>
        <end position="42"/>
    </location>
</feature>
<name>A0A317XW53_9BASI</name>
<proteinExistence type="predicted"/>
<reference evidence="2 3" key="1">
    <citation type="journal article" date="2018" name="Mol. Biol. Evol.">
        <title>Broad Genomic Sampling Reveals a Smut Pathogenic Ancestry of the Fungal Clade Ustilaginomycotina.</title>
        <authorList>
            <person name="Kijpornyongpan T."/>
            <person name="Mondo S.J."/>
            <person name="Barry K."/>
            <person name="Sandor L."/>
            <person name="Lee J."/>
            <person name="Lipzen A."/>
            <person name="Pangilinan J."/>
            <person name="LaButti K."/>
            <person name="Hainaut M."/>
            <person name="Henrissat B."/>
            <person name="Grigoriev I.V."/>
            <person name="Spatafora J.W."/>
            <person name="Aime M.C."/>
        </authorList>
    </citation>
    <scope>NUCLEOTIDE SEQUENCE [LARGE SCALE GENOMIC DNA]</scope>
    <source>
        <strain evidence="2 3">MCA 3645</strain>
    </source>
</reference>
<dbReference type="InParanoid" id="A0A317XW53"/>